<gene>
    <name evidence="1" type="ORF">GX523_08250</name>
</gene>
<evidence type="ECO:0000313" key="2">
    <source>
        <dbReference type="Proteomes" id="UP000553059"/>
    </source>
</evidence>
<sequence>MELNNYFGEDYNLLDPSAKNEIAEVFLESSGEEKEWRYEEPLKAVFIHKTKHEMFLVLDCRKVELDHIKSLCEEWENKVLNFVNFGKEYRQSINYLKYNISLLILCIDIEGYKDDEFRFETEKSTRICRKIFLLCNKDGHILKDDEVMLPFYFEPLQEVNDTKTQQLESELSELLPDDERILSICKKKKALSPDDIDIMSRWLIKDDNN</sequence>
<dbReference type="Proteomes" id="UP000553059">
    <property type="component" value="Unassembled WGS sequence"/>
</dbReference>
<evidence type="ECO:0000313" key="1">
    <source>
        <dbReference type="EMBL" id="HHY26720.1"/>
    </source>
</evidence>
<accession>A0A7C7D9T5</accession>
<protein>
    <submittedName>
        <fullName evidence="1">Uncharacterized protein</fullName>
    </submittedName>
</protein>
<name>A0A7C7D9T5_9FIRM</name>
<dbReference type="EMBL" id="DUTF01000186">
    <property type="protein sequence ID" value="HHY26720.1"/>
    <property type="molecule type" value="Genomic_DNA"/>
</dbReference>
<proteinExistence type="predicted"/>
<reference evidence="1 2" key="1">
    <citation type="journal article" date="2020" name="Biotechnol. Biofuels">
        <title>New insights from the biogas microbiome by comprehensive genome-resolved metagenomics of nearly 1600 species originating from multiple anaerobic digesters.</title>
        <authorList>
            <person name="Campanaro S."/>
            <person name="Treu L."/>
            <person name="Rodriguez-R L.M."/>
            <person name="Kovalovszki A."/>
            <person name="Ziels R.M."/>
            <person name="Maus I."/>
            <person name="Zhu X."/>
            <person name="Kougias P.G."/>
            <person name="Basile A."/>
            <person name="Luo G."/>
            <person name="Schluter A."/>
            <person name="Konstantinidis K.T."/>
            <person name="Angelidaki I."/>
        </authorList>
    </citation>
    <scope>NUCLEOTIDE SEQUENCE [LARGE SCALE GENOMIC DNA]</scope>
    <source>
        <strain evidence="1">AS05jafATM_4</strain>
    </source>
</reference>
<dbReference type="AlphaFoldDB" id="A0A7C7D9T5"/>
<comment type="caution">
    <text evidence="1">The sequence shown here is derived from an EMBL/GenBank/DDBJ whole genome shotgun (WGS) entry which is preliminary data.</text>
</comment>
<organism evidence="1 2">
    <name type="scientific">Desulfitobacterium dehalogenans</name>
    <dbReference type="NCBI Taxonomy" id="36854"/>
    <lineage>
        <taxon>Bacteria</taxon>
        <taxon>Bacillati</taxon>
        <taxon>Bacillota</taxon>
        <taxon>Clostridia</taxon>
        <taxon>Eubacteriales</taxon>
        <taxon>Desulfitobacteriaceae</taxon>
        <taxon>Desulfitobacterium</taxon>
    </lineage>
</organism>